<dbReference type="EMBL" id="JAHXZJ010000374">
    <property type="protein sequence ID" value="KAH0561410.1"/>
    <property type="molecule type" value="Genomic_DNA"/>
</dbReference>
<protein>
    <submittedName>
        <fullName evidence="2">Uncharacterized protein</fullName>
    </submittedName>
</protein>
<evidence type="ECO:0000313" key="3">
    <source>
        <dbReference type="Proteomes" id="UP000826195"/>
    </source>
</evidence>
<evidence type="ECO:0000256" key="1">
    <source>
        <dbReference type="SAM" id="MobiDB-lite"/>
    </source>
</evidence>
<comment type="caution">
    <text evidence="2">The sequence shown here is derived from an EMBL/GenBank/DDBJ whole genome shotgun (WGS) entry which is preliminary data.</text>
</comment>
<gene>
    <name evidence="2" type="ORF">KQX54_016601</name>
</gene>
<dbReference type="Proteomes" id="UP000826195">
    <property type="component" value="Unassembled WGS sequence"/>
</dbReference>
<dbReference type="AlphaFoldDB" id="A0AAV7IIY3"/>
<feature type="region of interest" description="Disordered" evidence="1">
    <location>
        <begin position="82"/>
        <end position="112"/>
    </location>
</feature>
<keyword evidence="3" id="KW-1185">Reference proteome</keyword>
<feature type="compositionally biased region" description="Basic and acidic residues" evidence="1">
    <location>
        <begin position="98"/>
        <end position="112"/>
    </location>
</feature>
<accession>A0AAV7IIY3</accession>
<reference evidence="2 3" key="1">
    <citation type="journal article" date="2021" name="J. Hered.">
        <title>A chromosome-level genome assembly of the parasitoid wasp, Cotesia glomerata (Hymenoptera: Braconidae).</title>
        <authorList>
            <person name="Pinto B.J."/>
            <person name="Weis J.J."/>
            <person name="Gamble T."/>
            <person name="Ode P.J."/>
            <person name="Paul R."/>
            <person name="Zaspel J.M."/>
        </authorList>
    </citation>
    <scope>NUCLEOTIDE SEQUENCE [LARGE SCALE GENOMIC DNA]</scope>
    <source>
        <strain evidence="2">CgM1</strain>
    </source>
</reference>
<proteinExistence type="predicted"/>
<sequence length="112" mass="12878">MKCYLAPPASQREFKVYFSINREPSYCVEGIDLQTYLRITSKNDQARLFLMNRIMERMIPSPDEGINLMDISENGLDFKSIDRETTNDVSEDPPDIIEVNHDLSKAKNDTSS</sequence>
<name>A0AAV7IIY3_COTGL</name>
<evidence type="ECO:0000313" key="2">
    <source>
        <dbReference type="EMBL" id="KAH0561410.1"/>
    </source>
</evidence>
<organism evidence="2 3">
    <name type="scientific">Cotesia glomerata</name>
    <name type="common">Lepidopteran parasitic wasp</name>
    <name type="synonym">Apanteles glomeratus</name>
    <dbReference type="NCBI Taxonomy" id="32391"/>
    <lineage>
        <taxon>Eukaryota</taxon>
        <taxon>Metazoa</taxon>
        <taxon>Ecdysozoa</taxon>
        <taxon>Arthropoda</taxon>
        <taxon>Hexapoda</taxon>
        <taxon>Insecta</taxon>
        <taxon>Pterygota</taxon>
        <taxon>Neoptera</taxon>
        <taxon>Endopterygota</taxon>
        <taxon>Hymenoptera</taxon>
        <taxon>Apocrita</taxon>
        <taxon>Ichneumonoidea</taxon>
        <taxon>Braconidae</taxon>
        <taxon>Microgastrinae</taxon>
        <taxon>Cotesia</taxon>
    </lineage>
</organism>